<proteinExistence type="predicted"/>
<protein>
    <submittedName>
        <fullName evidence="1">Uncharacterized protein</fullName>
    </submittedName>
</protein>
<sequence>MRPLMDRWDVPVVRRLNEELTNSATSAVLIKNKMTEAYLETVRLAYLTLFFMSERMTRMRISSPFTNTRCIKDFSFPFAPAKITPNSWGQMVVLKSIDLEIYTIHGLVFALVNHQR</sequence>
<evidence type="ECO:0000313" key="2">
    <source>
        <dbReference type="Proteomes" id="UP001604277"/>
    </source>
</evidence>
<keyword evidence="2" id="KW-1185">Reference proteome</keyword>
<dbReference type="AlphaFoldDB" id="A0ABD1UX48"/>
<comment type="caution">
    <text evidence="1">The sequence shown here is derived from an EMBL/GenBank/DDBJ whole genome shotgun (WGS) entry which is preliminary data.</text>
</comment>
<evidence type="ECO:0000313" key="1">
    <source>
        <dbReference type="EMBL" id="KAL2529624.1"/>
    </source>
</evidence>
<reference evidence="2" key="1">
    <citation type="submission" date="2024-07" db="EMBL/GenBank/DDBJ databases">
        <title>Two chromosome-level genome assemblies of Korean endemic species Abeliophyllum distichum and Forsythia ovata (Oleaceae).</title>
        <authorList>
            <person name="Jang H."/>
        </authorList>
    </citation>
    <scope>NUCLEOTIDE SEQUENCE [LARGE SCALE GENOMIC DNA]</scope>
</reference>
<dbReference type="EMBL" id="JBFOLJ010000006">
    <property type="protein sequence ID" value="KAL2529624.1"/>
    <property type="molecule type" value="Genomic_DNA"/>
</dbReference>
<dbReference type="Proteomes" id="UP001604277">
    <property type="component" value="Unassembled WGS sequence"/>
</dbReference>
<accession>A0ABD1UX48</accession>
<gene>
    <name evidence="1" type="ORF">Fot_22225</name>
</gene>
<name>A0ABD1UX48_9LAMI</name>
<organism evidence="1 2">
    <name type="scientific">Forsythia ovata</name>
    <dbReference type="NCBI Taxonomy" id="205694"/>
    <lineage>
        <taxon>Eukaryota</taxon>
        <taxon>Viridiplantae</taxon>
        <taxon>Streptophyta</taxon>
        <taxon>Embryophyta</taxon>
        <taxon>Tracheophyta</taxon>
        <taxon>Spermatophyta</taxon>
        <taxon>Magnoliopsida</taxon>
        <taxon>eudicotyledons</taxon>
        <taxon>Gunneridae</taxon>
        <taxon>Pentapetalae</taxon>
        <taxon>asterids</taxon>
        <taxon>lamiids</taxon>
        <taxon>Lamiales</taxon>
        <taxon>Oleaceae</taxon>
        <taxon>Forsythieae</taxon>
        <taxon>Forsythia</taxon>
    </lineage>
</organism>